<dbReference type="Pfam" id="PF00293">
    <property type="entry name" value="NUDIX"/>
    <property type="match status" value="1"/>
</dbReference>
<keyword evidence="5" id="KW-0614">Plasmid</keyword>
<dbReference type="PRINTS" id="PR00502">
    <property type="entry name" value="NUDIXFAMILY"/>
</dbReference>
<evidence type="ECO:0000256" key="3">
    <source>
        <dbReference type="ARBA" id="ARBA00022801"/>
    </source>
</evidence>
<protein>
    <submittedName>
        <fullName evidence="5">NADH pyrophosphatase</fullName>
        <ecNumber evidence="5">3.6.1.22</ecNumber>
    </submittedName>
</protein>
<geneLocation type="plasmid" evidence="5">
    <name>2</name>
</geneLocation>
<dbReference type="GO" id="GO:0016787">
    <property type="term" value="F:hydrolase activity"/>
    <property type="evidence" value="ECO:0007669"/>
    <property type="project" value="UniProtKB-KW"/>
</dbReference>
<evidence type="ECO:0000256" key="1">
    <source>
        <dbReference type="ARBA" id="ARBA00001946"/>
    </source>
</evidence>
<dbReference type="InterPro" id="IPR000086">
    <property type="entry name" value="NUDIX_hydrolase_dom"/>
</dbReference>
<name>A0A0H5P1B7_NOCFR</name>
<dbReference type="InterPro" id="IPR015797">
    <property type="entry name" value="NUDIX_hydrolase-like_dom_sf"/>
</dbReference>
<dbReference type="Gene3D" id="3.90.79.10">
    <property type="entry name" value="Nucleoside Triphosphate Pyrophosphohydrolase"/>
    <property type="match status" value="1"/>
</dbReference>
<reference evidence="6" key="1">
    <citation type="submission" date="2015-03" db="EMBL/GenBank/DDBJ databases">
        <authorList>
            <consortium name="Pathogen Informatics"/>
        </authorList>
    </citation>
    <scope>NUCLEOTIDE SEQUENCE [LARGE SCALE GENOMIC DNA]</scope>
    <source>
        <strain evidence="6">NCTC11134</strain>
        <plasmid evidence="6">2</plasmid>
    </source>
</reference>
<dbReference type="SUPFAM" id="SSF55811">
    <property type="entry name" value="Nudix"/>
    <property type="match status" value="1"/>
</dbReference>
<dbReference type="EMBL" id="LN868939">
    <property type="protein sequence ID" value="CRY81089.1"/>
    <property type="molecule type" value="Genomic_DNA"/>
</dbReference>
<dbReference type="EC" id="3.6.1.22" evidence="5"/>
<dbReference type="KEGG" id="nfr:ERS450000_04215"/>
<comment type="similarity">
    <text evidence="2 4">Belongs to the Nudix hydrolase family.</text>
</comment>
<evidence type="ECO:0000256" key="4">
    <source>
        <dbReference type="RuleBase" id="RU003476"/>
    </source>
</evidence>
<dbReference type="PANTHER" id="PTHR43046">
    <property type="entry name" value="GDP-MANNOSE MANNOSYL HYDROLASE"/>
    <property type="match status" value="1"/>
</dbReference>
<dbReference type="PROSITE" id="PS51462">
    <property type="entry name" value="NUDIX"/>
    <property type="match status" value="1"/>
</dbReference>
<dbReference type="RefSeq" id="WP_011212180.1">
    <property type="nucleotide sequence ID" value="NZ_JARWNI010000309.1"/>
</dbReference>
<gene>
    <name evidence="5" type="primary">nudC_1</name>
    <name evidence="5" type="ORF">ERS450000_04215</name>
</gene>
<dbReference type="OMA" id="HDAFAWI"/>
<dbReference type="AlphaFoldDB" id="A0A0H5P1B7"/>
<accession>A0A0H5P1B7</accession>
<dbReference type="PANTHER" id="PTHR43046:SF14">
    <property type="entry name" value="MUTT_NUDIX FAMILY PROTEIN"/>
    <property type="match status" value="1"/>
</dbReference>
<sequence length="153" mass="16977">MRPEALARVEEQLREQARAQGITDFVVGIAVFREGRLLVVRRVPDDYYGGMYELPGGGVETGESFAECVARELFEETGLRLRSIERFLGAIDYATRSKPRVRKFSFLVEAEPGEVALAPGEHDAFAWIDAGALEDLPMAPDTRTAVRALVHPD</sequence>
<evidence type="ECO:0000313" key="5">
    <source>
        <dbReference type="EMBL" id="CRY81089.1"/>
    </source>
</evidence>
<dbReference type="InterPro" id="IPR020476">
    <property type="entry name" value="Nudix_hydrolase"/>
</dbReference>
<keyword evidence="3 4" id="KW-0378">Hydrolase</keyword>
<dbReference type="Proteomes" id="UP000057820">
    <property type="component" value="Plasmid 2"/>
</dbReference>
<evidence type="ECO:0000313" key="6">
    <source>
        <dbReference type="Proteomes" id="UP000057820"/>
    </source>
</evidence>
<evidence type="ECO:0000256" key="2">
    <source>
        <dbReference type="ARBA" id="ARBA00005582"/>
    </source>
</evidence>
<dbReference type="GeneID" id="61136209"/>
<comment type="cofactor">
    <cofactor evidence="1">
        <name>Mg(2+)</name>
        <dbReference type="ChEBI" id="CHEBI:18420"/>
    </cofactor>
</comment>
<dbReference type="PROSITE" id="PS00893">
    <property type="entry name" value="NUDIX_BOX"/>
    <property type="match status" value="1"/>
</dbReference>
<organism evidence="5 6">
    <name type="scientific">Nocardia farcinica</name>
    <dbReference type="NCBI Taxonomy" id="37329"/>
    <lineage>
        <taxon>Bacteria</taxon>
        <taxon>Bacillati</taxon>
        <taxon>Actinomycetota</taxon>
        <taxon>Actinomycetes</taxon>
        <taxon>Mycobacteriales</taxon>
        <taxon>Nocardiaceae</taxon>
        <taxon>Nocardia</taxon>
    </lineage>
</organism>
<proteinExistence type="inferred from homology"/>
<dbReference type="InterPro" id="IPR020084">
    <property type="entry name" value="NUDIX_hydrolase_CS"/>
</dbReference>